<accession>A0A834P9A3</accession>
<keyword evidence="3" id="KW-1185">Reference proteome</keyword>
<name>A0A834P9A3_VESPE</name>
<feature type="compositionally biased region" description="Basic and acidic residues" evidence="1">
    <location>
        <begin position="45"/>
        <end position="61"/>
    </location>
</feature>
<evidence type="ECO:0000313" key="2">
    <source>
        <dbReference type="EMBL" id="KAF7432487.1"/>
    </source>
</evidence>
<dbReference type="AlphaFoldDB" id="A0A834P9A3"/>
<feature type="region of interest" description="Disordered" evidence="1">
    <location>
        <begin position="77"/>
        <end position="115"/>
    </location>
</feature>
<comment type="caution">
    <text evidence="2">The sequence shown here is derived from an EMBL/GenBank/DDBJ whole genome shotgun (WGS) entry which is preliminary data.</text>
</comment>
<dbReference type="Proteomes" id="UP000600918">
    <property type="component" value="Unassembled WGS sequence"/>
</dbReference>
<organism evidence="2 3">
    <name type="scientific">Vespula pensylvanica</name>
    <name type="common">Western yellow jacket</name>
    <name type="synonym">Wasp</name>
    <dbReference type="NCBI Taxonomy" id="30213"/>
    <lineage>
        <taxon>Eukaryota</taxon>
        <taxon>Metazoa</taxon>
        <taxon>Ecdysozoa</taxon>
        <taxon>Arthropoda</taxon>
        <taxon>Hexapoda</taxon>
        <taxon>Insecta</taxon>
        <taxon>Pterygota</taxon>
        <taxon>Neoptera</taxon>
        <taxon>Endopterygota</taxon>
        <taxon>Hymenoptera</taxon>
        <taxon>Apocrita</taxon>
        <taxon>Aculeata</taxon>
        <taxon>Vespoidea</taxon>
        <taxon>Vespidae</taxon>
        <taxon>Vespinae</taxon>
        <taxon>Vespula</taxon>
    </lineage>
</organism>
<reference evidence="2" key="1">
    <citation type="journal article" date="2020" name="G3 (Bethesda)">
        <title>High-Quality Assemblies for Three Invasive Social Wasps from the &lt;i&gt;Vespula&lt;/i&gt; Genus.</title>
        <authorList>
            <person name="Harrop T.W.R."/>
            <person name="Guhlin J."/>
            <person name="McLaughlin G.M."/>
            <person name="Permina E."/>
            <person name="Stockwell P."/>
            <person name="Gilligan J."/>
            <person name="Le Lec M.F."/>
            <person name="Gruber M.A.M."/>
            <person name="Quinn O."/>
            <person name="Lovegrove M."/>
            <person name="Duncan E.J."/>
            <person name="Remnant E.J."/>
            <person name="Van Eeckhoven J."/>
            <person name="Graham B."/>
            <person name="Knapp R.A."/>
            <person name="Langford K.W."/>
            <person name="Kronenberg Z."/>
            <person name="Press M.O."/>
            <person name="Eacker S.M."/>
            <person name="Wilson-Rankin E.E."/>
            <person name="Purcell J."/>
            <person name="Lester P.J."/>
            <person name="Dearden P.K."/>
        </authorList>
    </citation>
    <scope>NUCLEOTIDE SEQUENCE</scope>
    <source>
        <strain evidence="2">Volc-1</strain>
    </source>
</reference>
<feature type="region of interest" description="Disordered" evidence="1">
    <location>
        <begin position="40"/>
        <end position="61"/>
    </location>
</feature>
<protein>
    <submittedName>
        <fullName evidence="2">Uncharacterized protein</fullName>
    </submittedName>
</protein>
<feature type="compositionally biased region" description="Basic and acidic residues" evidence="1">
    <location>
        <begin position="87"/>
        <end position="108"/>
    </location>
</feature>
<gene>
    <name evidence="2" type="ORF">H0235_005411</name>
</gene>
<dbReference type="EMBL" id="JACSDY010000003">
    <property type="protein sequence ID" value="KAF7432487.1"/>
    <property type="molecule type" value="Genomic_DNA"/>
</dbReference>
<evidence type="ECO:0000313" key="3">
    <source>
        <dbReference type="Proteomes" id="UP000600918"/>
    </source>
</evidence>
<proteinExistence type="predicted"/>
<evidence type="ECO:0000256" key="1">
    <source>
        <dbReference type="SAM" id="MobiDB-lite"/>
    </source>
</evidence>
<sequence length="115" mass="13355">MFEQTNRRRLVESANRHVYDPMMVIDPNEAKDLTNSVSRCSQHGSAREDGFDAKYKSKDRGKTKSFWIASLVRQHLSVPSSPGTPMSDRHERRYRETKREEIKEHDRSFAGLNSS</sequence>